<name>A0ABS0F3S9_9BACL</name>
<gene>
    <name evidence="12" type="ORF">IW967_08730</name>
</gene>
<feature type="transmembrane region" description="Helical" evidence="9">
    <location>
        <begin position="185"/>
        <end position="202"/>
    </location>
</feature>
<dbReference type="InterPro" id="IPR050297">
    <property type="entry name" value="LipidA_mod_glycosyltrf_83"/>
</dbReference>
<proteinExistence type="predicted"/>
<feature type="transmembrane region" description="Helical" evidence="9">
    <location>
        <begin position="73"/>
        <end position="96"/>
    </location>
</feature>
<protein>
    <submittedName>
        <fullName evidence="12">Glycosyltransferase family 39 protein</fullName>
    </submittedName>
</protein>
<evidence type="ECO:0000256" key="9">
    <source>
        <dbReference type="SAM" id="Phobius"/>
    </source>
</evidence>
<dbReference type="Pfam" id="PF13231">
    <property type="entry name" value="PMT_2"/>
    <property type="match status" value="1"/>
</dbReference>
<feature type="transmembrane region" description="Helical" evidence="9">
    <location>
        <begin position="499"/>
        <end position="519"/>
    </location>
</feature>
<evidence type="ECO:0000256" key="5">
    <source>
        <dbReference type="ARBA" id="ARBA00022692"/>
    </source>
</evidence>
<evidence type="ECO:0000256" key="3">
    <source>
        <dbReference type="ARBA" id="ARBA00022676"/>
    </source>
</evidence>
<feature type="compositionally biased region" description="Gly residues" evidence="8">
    <location>
        <begin position="313"/>
        <end position="333"/>
    </location>
</feature>
<evidence type="ECO:0000256" key="4">
    <source>
        <dbReference type="ARBA" id="ARBA00022679"/>
    </source>
</evidence>
<evidence type="ECO:0000313" key="12">
    <source>
        <dbReference type="EMBL" id="MBF8377949.1"/>
    </source>
</evidence>
<feature type="compositionally biased region" description="Low complexity" evidence="8">
    <location>
        <begin position="302"/>
        <end position="312"/>
    </location>
</feature>
<feature type="region of interest" description="Disordered" evidence="8">
    <location>
        <begin position="300"/>
        <end position="339"/>
    </location>
</feature>
<dbReference type="InterPro" id="IPR038731">
    <property type="entry name" value="RgtA/B/C-like"/>
</dbReference>
<feature type="transmembrane region" description="Helical" evidence="9">
    <location>
        <begin position="555"/>
        <end position="576"/>
    </location>
</feature>
<accession>A0ABS0F3S9</accession>
<dbReference type="PANTHER" id="PTHR33908:SF3">
    <property type="entry name" value="UNDECAPRENYL PHOSPHATE-ALPHA-4-AMINO-4-DEOXY-L-ARABINOSE ARABINOSYL TRANSFERASE"/>
    <property type="match status" value="1"/>
</dbReference>
<feature type="transmembrane region" description="Helical" evidence="9">
    <location>
        <begin position="411"/>
        <end position="431"/>
    </location>
</feature>
<keyword evidence="5 9" id="KW-0812">Transmembrane</keyword>
<feature type="domain" description="Putative mannosyltransferase YkcA/B-like C-terminal" evidence="11">
    <location>
        <begin position="613"/>
        <end position="702"/>
    </location>
</feature>
<comment type="subcellular location">
    <subcellularLocation>
        <location evidence="1">Cell membrane</location>
        <topology evidence="1">Multi-pass membrane protein</topology>
    </subcellularLocation>
</comment>
<keyword evidence="3" id="KW-0328">Glycosyltransferase</keyword>
<comment type="caution">
    <text evidence="12">The sequence shown here is derived from an EMBL/GenBank/DDBJ whole genome shotgun (WGS) entry which is preliminary data.</text>
</comment>
<dbReference type="InterPro" id="IPR056785">
    <property type="entry name" value="YkcA/B-like_C"/>
</dbReference>
<feature type="transmembrane region" description="Helical" evidence="9">
    <location>
        <begin position="142"/>
        <end position="159"/>
    </location>
</feature>
<keyword evidence="7 9" id="KW-0472">Membrane</keyword>
<dbReference type="Pfam" id="PF24878">
    <property type="entry name" value="YkcB_C"/>
    <property type="match status" value="1"/>
</dbReference>
<feature type="transmembrane region" description="Helical" evidence="9">
    <location>
        <begin position="209"/>
        <end position="228"/>
    </location>
</feature>
<evidence type="ECO:0000256" key="1">
    <source>
        <dbReference type="ARBA" id="ARBA00004651"/>
    </source>
</evidence>
<evidence type="ECO:0000256" key="8">
    <source>
        <dbReference type="SAM" id="MobiDB-lite"/>
    </source>
</evidence>
<feature type="domain" description="Glycosyltransferase RgtA/B/C/D-like" evidence="10">
    <location>
        <begin position="67"/>
        <end position="221"/>
    </location>
</feature>
<feature type="transmembrane region" description="Helical" evidence="9">
    <location>
        <begin position="116"/>
        <end position="135"/>
    </location>
</feature>
<sequence length="745" mass="78912">METKRRWTWDRSVLALIAAVALFLNLYALNKEGYANEYYAAAVRSMLESWHNFFFASFDPGGFITIDKPPLDFWIQAAFAYVFGFHGWALILPQALADVGSVLLMFTLVKRHFGKVAGLIASAAMALTPIAVAVSRTNQVDGMLVFLMLLATWFLFRAIETNRLRPLIGVAVMEGLAFNTKMMEAYLILPAIYAGYFVACKLPWRRKLAYLGVMTALLGAISFSWATVVQLTPASERPYVGSTTDNNEFTLIFGYNGVNRLTGNMGVGGRNFRMEFGRFPGAGEFGRRFTQGAGGFPGGAFPGSSSAGSQSAGQGGAGRAFGGSGAGFPGGQGSQAPFPFGSGEFRRAFGTGGYVHRFGDGFGGGFGGGGFGGGGFGGGGFGGGGFGGGGMFDTGTRGVLRLFQAQLGPQIGWLLPIACLALVPLLRNVRWKRRRELTDAERATLFWAAWLIPVGAFFSVAGFFHQYYLITLAPAIAALVGAGLVAMWRDFRAGGRWKWYLLGVVLLDLVYECLMVRSYPTVRAALIAVTVALAAFSAALLFLPRLSLRWRRAGAVIGLLSLLAVPGYWSLTPALYGVNGTMPAAGPAGSTSGGMGVAGRTSENDNVAQYEKLIRYLVAHYRPSKGSFLVATLNAQPAEPIIIATGLPVMAMGGFSGSDGAMTVAKLEQLCEEGKVKYFLLDGGGGFGGRGNSQIVTWIEKHCKLVSASAWGGVSSSSAASRGGFGGFGGMGGLELYVYTGNAQS</sequence>
<evidence type="ECO:0000259" key="11">
    <source>
        <dbReference type="Pfam" id="PF24878"/>
    </source>
</evidence>
<keyword evidence="2" id="KW-1003">Cell membrane</keyword>
<dbReference type="EMBL" id="JADPKZ010000040">
    <property type="protein sequence ID" value="MBF8377949.1"/>
    <property type="molecule type" value="Genomic_DNA"/>
</dbReference>
<evidence type="ECO:0000256" key="7">
    <source>
        <dbReference type="ARBA" id="ARBA00023136"/>
    </source>
</evidence>
<feature type="transmembrane region" description="Helical" evidence="9">
    <location>
        <begin position="12"/>
        <end position="29"/>
    </location>
</feature>
<organism evidence="12 13">
    <name type="scientific">Alicyclobacillus mali</name>
    <name type="common">ex Roth et al. 2021</name>
    <dbReference type="NCBI Taxonomy" id="1123961"/>
    <lineage>
        <taxon>Bacteria</taxon>
        <taxon>Bacillati</taxon>
        <taxon>Bacillota</taxon>
        <taxon>Bacilli</taxon>
        <taxon>Bacillales</taxon>
        <taxon>Alicyclobacillaceae</taxon>
        <taxon>Alicyclobacillus</taxon>
    </lineage>
</organism>
<dbReference type="Proteomes" id="UP000642910">
    <property type="component" value="Unassembled WGS sequence"/>
</dbReference>
<feature type="transmembrane region" description="Helical" evidence="9">
    <location>
        <begin position="443"/>
        <end position="461"/>
    </location>
</feature>
<evidence type="ECO:0000313" key="13">
    <source>
        <dbReference type="Proteomes" id="UP000642910"/>
    </source>
</evidence>
<evidence type="ECO:0000259" key="10">
    <source>
        <dbReference type="Pfam" id="PF13231"/>
    </source>
</evidence>
<dbReference type="PANTHER" id="PTHR33908">
    <property type="entry name" value="MANNOSYLTRANSFERASE YKCB-RELATED"/>
    <property type="match status" value="1"/>
</dbReference>
<keyword evidence="13" id="KW-1185">Reference proteome</keyword>
<feature type="transmembrane region" description="Helical" evidence="9">
    <location>
        <begin position="525"/>
        <end position="543"/>
    </location>
</feature>
<keyword evidence="4" id="KW-0808">Transferase</keyword>
<reference evidence="12 13" key="1">
    <citation type="submission" date="2020-11" db="EMBL/GenBank/DDBJ databases">
        <title>Genomic insight of Alicyclobacillus mali FL 18 reveals a new arsenic-resistant strain, with potential in environmental biotechnology.</title>
        <authorList>
            <person name="Fiorentino G."/>
            <person name="Gallo G."/>
            <person name="Aulitto M."/>
        </authorList>
    </citation>
    <scope>NUCLEOTIDE SEQUENCE [LARGE SCALE GENOMIC DNA]</scope>
    <source>
        <strain evidence="12 13">FL 18</strain>
    </source>
</reference>
<keyword evidence="6 9" id="KW-1133">Transmembrane helix</keyword>
<feature type="transmembrane region" description="Helical" evidence="9">
    <location>
        <begin position="467"/>
        <end position="487"/>
    </location>
</feature>
<evidence type="ECO:0000256" key="6">
    <source>
        <dbReference type="ARBA" id="ARBA00022989"/>
    </source>
</evidence>
<evidence type="ECO:0000256" key="2">
    <source>
        <dbReference type="ARBA" id="ARBA00022475"/>
    </source>
</evidence>